<dbReference type="AlphaFoldDB" id="A0A9D4FZX9"/>
<name>A0A9D4FZX9_DREPO</name>
<sequence length="118" mass="13632">MALLKINFATIEEFRLLPRIDAKRVTLLLQLRAKYGQLDEELFSIVFGGPVPRNVLDMIDFTSYIYKMLMFHSKQRKGRSCLAMIMPLISGILRVLPQVRSSLERSPILTSLQHCSHR</sequence>
<accession>A0A9D4FZX9</accession>
<keyword evidence="2" id="KW-1185">Reference proteome</keyword>
<comment type="caution">
    <text evidence="1">The sequence shown here is derived from an EMBL/GenBank/DDBJ whole genome shotgun (WGS) entry which is preliminary data.</text>
</comment>
<organism evidence="1 2">
    <name type="scientific">Dreissena polymorpha</name>
    <name type="common">Zebra mussel</name>
    <name type="synonym">Mytilus polymorpha</name>
    <dbReference type="NCBI Taxonomy" id="45954"/>
    <lineage>
        <taxon>Eukaryota</taxon>
        <taxon>Metazoa</taxon>
        <taxon>Spiralia</taxon>
        <taxon>Lophotrochozoa</taxon>
        <taxon>Mollusca</taxon>
        <taxon>Bivalvia</taxon>
        <taxon>Autobranchia</taxon>
        <taxon>Heteroconchia</taxon>
        <taxon>Euheterodonta</taxon>
        <taxon>Imparidentia</taxon>
        <taxon>Neoheterodontei</taxon>
        <taxon>Myida</taxon>
        <taxon>Dreissenoidea</taxon>
        <taxon>Dreissenidae</taxon>
        <taxon>Dreissena</taxon>
    </lineage>
</organism>
<dbReference type="EMBL" id="JAIWYP010000006">
    <property type="protein sequence ID" value="KAH3808164.1"/>
    <property type="molecule type" value="Genomic_DNA"/>
</dbReference>
<proteinExistence type="predicted"/>
<evidence type="ECO:0000313" key="2">
    <source>
        <dbReference type="Proteomes" id="UP000828390"/>
    </source>
</evidence>
<gene>
    <name evidence="1" type="ORF">DPMN_136515</name>
</gene>
<evidence type="ECO:0000313" key="1">
    <source>
        <dbReference type="EMBL" id="KAH3808164.1"/>
    </source>
</evidence>
<reference evidence="1" key="1">
    <citation type="journal article" date="2019" name="bioRxiv">
        <title>The Genome of the Zebra Mussel, Dreissena polymorpha: A Resource for Invasive Species Research.</title>
        <authorList>
            <person name="McCartney M.A."/>
            <person name="Auch B."/>
            <person name="Kono T."/>
            <person name="Mallez S."/>
            <person name="Zhang Y."/>
            <person name="Obille A."/>
            <person name="Becker A."/>
            <person name="Abrahante J.E."/>
            <person name="Garbe J."/>
            <person name="Badalamenti J.P."/>
            <person name="Herman A."/>
            <person name="Mangelson H."/>
            <person name="Liachko I."/>
            <person name="Sullivan S."/>
            <person name="Sone E.D."/>
            <person name="Koren S."/>
            <person name="Silverstein K.A.T."/>
            <person name="Beckman K.B."/>
            <person name="Gohl D.M."/>
        </authorList>
    </citation>
    <scope>NUCLEOTIDE SEQUENCE</scope>
    <source>
        <strain evidence="1">Duluth1</strain>
        <tissue evidence="1">Whole animal</tissue>
    </source>
</reference>
<reference evidence="1" key="2">
    <citation type="submission" date="2020-11" db="EMBL/GenBank/DDBJ databases">
        <authorList>
            <person name="McCartney M.A."/>
            <person name="Auch B."/>
            <person name="Kono T."/>
            <person name="Mallez S."/>
            <person name="Becker A."/>
            <person name="Gohl D.M."/>
            <person name="Silverstein K.A.T."/>
            <person name="Koren S."/>
            <person name="Bechman K.B."/>
            <person name="Herman A."/>
            <person name="Abrahante J.E."/>
            <person name="Garbe J."/>
        </authorList>
    </citation>
    <scope>NUCLEOTIDE SEQUENCE</scope>
    <source>
        <strain evidence="1">Duluth1</strain>
        <tissue evidence="1">Whole animal</tissue>
    </source>
</reference>
<dbReference type="Proteomes" id="UP000828390">
    <property type="component" value="Unassembled WGS sequence"/>
</dbReference>
<protein>
    <submittedName>
        <fullName evidence="1">Uncharacterized protein</fullName>
    </submittedName>
</protein>